<name>A0A369J5E1_HYPMA</name>
<dbReference type="Proteomes" id="UP000076154">
    <property type="component" value="Unassembled WGS sequence"/>
</dbReference>
<gene>
    <name evidence="2" type="ORF">Hypma_002949</name>
</gene>
<protein>
    <submittedName>
        <fullName evidence="2">Uncharacterized protein</fullName>
    </submittedName>
</protein>
<organism evidence="2 3">
    <name type="scientific">Hypsizygus marmoreus</name>
    <name type="common">White beech mushroom</name>
    <name type="synonym">Agaricus marmoreus</name>
    <dbReference type="NCBI Taxonomy" id="39966"/>
    <lineage>
        <taxon>Eukaryota</taxon>
        <taxon>Fungi</taxon>
        <taxon>Dikarya</taxon>
        <taxon>Basidiomycota</taxon>
        <taxon>Agaricomycotina</taxon>
        <taxon>Agaricomycetes</taxon>
        <taxon>Agaricomycetidae</taxon>
        <taxon>Agaricales</taxon>
        <taxon>Tricholomatineae</taxon>
        <taxon>Lyophyllaceae</taxon>
        <taxon>Hypsizygus</taxon>
    </lineage>
</organism>
<feature type="region of interest" description="Disordered" evidence="1">
    <location>
        <begin position="65"/>
        <end position="87"/>
    </location>
</feature>
<evidence type="ECO:0000313" key="2">
    <source>
        <dbReference type="EMBL" id="RDB16380.1"/>
    </source>
</evidence>
<reference evidence="2" key="1">
    <citation type="submission" date="2018-04" db="EMBL/GenBank/DDBJ databases">
        <title>Whole genome sequencing of Hypsizygus marmoreus.</title>
        <authorList>
            <person name="Choi I.-G."/>
            <person name="Min B."/>
            <person name="Kim J.-G."/>
            <person name="Kim S."/>
            <person name="Oh Y.-L."/>
            <person name="Kong W.-S."/>
            <person name="Park H."/>
            <person name="Jeong J."/>
            <person name="Song E.-S."/>
        </authorList>
    </citation>
    <scope>NUCLEOTIDE SEQUENCE [LARGE SCALE GENOMIC DNA]</scope>
    <source>
        <strain evidence="2">51987-8</strain>
    </source>
</reference>
<dbReference type="InParanoid" id="A0A369J5E1"/>
<sequence>MPDTQSLVTRTADFREACLNDAYDVFRSIWLIHVLTRLRNGLAGPVDSLRPPCSSDTMLALDMDSSQAMNSSRKHGGDGRGLGKKGTDSDCHLMLRDARFRSRSICKPILEHDIQAHAASRVDS</sequence>
<dbReference type="EMBL" id="LUEZ02000124">
    <property type="protein sequence ID" value="RDB16380.1"/>
    <property type="molecule type" value="Genomic_DNA"/>
</dbReference>
<proteinExistence type="predicted"/>
<accession>A0A369J5E1</accession>
<evidence type="ECO:0000256" key="1">
    <source>
        <dbReference type="SAM" id="MobiDB-lite"/>
    </source>
</evidence>
<evidence type="ECO:0000313" key="3">
    <source>
        <dbReference type="Proteomes" id="UP000076154"/>
    </source>
</evidence>
<keyword evidence="3" id="KW-1185">Reference proteome</keyword>
<dbReference type="AlphaFoldDB" id="A0A369J5E1"/>
<comment type="caution">
    <text evidence="2">The sequence shown here is derived from an EMBL/GenBank/DDBJ whole genome shotgun (WGS) entry which is preliminary data.</text>
</comment>